<evidence type="ECO:0000313" key="2">
    <source>
        <dbReference type="Proteomes" id="UP001365542"/>
    </source>
</evidence>
<accession>A0AAV9XIR5</accession>
<protein>
    <submittedName>
        <fullName evidence="1">Uncharacterized protein</fullName>
    </submittedName>
</protein>
<gene>
    <name evidence="1" type="ORF">TWF694_007790</name>
</gene>
<dbReference type="Proteomes" id="UP001365542">
    <property type="component" value="Unassembled WGS sequence"/>
</dbReference>
<organism evidence="1 2">
    <name type="scientific">Orbilia ellipsospora</name>
    <dbReference type="NCBI Taxonomy" id="2528407"/>
    <lineage>
        <taxon>Eukaryota</taxon>
        <taxon>Fungi</taxon>
        <taxon>Dikarya</taxon>
        <taxon>Ascomycota</taxon>
        <taxon>Pezizomycotina</taxon>
        <taxon>Orbiliomycetes</taxon>
        <taxon>Orbiliales</taxon>
        <taxon>Orbiliaceae</taxon>
        <taxon>Orbilia</taxon>
    </lineage>
</organism>
<sequence length="371" mass="41230">MTRVPPMPNWISTLTALAITSDAFLSVVLASTIPFYMVVKLPVYLSIPPYTPLWHDTQIPSFIVVPKLGKAYPAGTQNKYFFLKPLHSIDAQTLEQSKFWYDTSNRKVYSETTTSNAPGSGGMDISIGLTTSIEEDFLQNSGAEILDLSSSLGAGIIPPQANLNAENLQMINAIVSAKSGAELPSAMIDLTTNMVTQRWEVFGDGDVPTGEMAGLLTAANLEADGEEMQDIYGGNIALEWKMFQGMAAAEVINQLWLWRCNLPLSVDMRSRFPDMDAAAAAEYFKGLDYLLLVRTKFEDEENQTPENHQSWDFDDMKCFRIQPWARVLAVPLREVDNNLEEIQQGIYHPELAGRSLQILDGGDLFEEKSEL</sequence>
<dbReference type="EMBL" id="JAVHJO010000003">
    <property type="protein sequence ID" value="KAK6542019.1"/>
    <property type="molecule type" value="Genomic_DNA"/>
</dbReference>
<name>A0AAV9XIR5_9PEZI</name>
<evidence type="ECO:0000313" key="1">
    <source>
        <dbReference type="EMBL" id="KAK6542019.1"/>
    </source>
</evidence>
<comment type="caution">
    <text evidence="1">The sequence shown here is derived from an EMBL/GenBank/DDBJ whole genome shotgun (WGS) entry which is preliminary data.</text>
</comment>
<reference evidence="1 2" key="1">
    <citation type="submission" date="2019-10" db="EMBL/GenBank/DDBJ databases">
        <authorList>
            <person name="Palmer J.M."/>
        </authorList>
    </citation>
    <scope>NUCLEOTIDE SEQUENCE [LARGE SCALE GENOMIC DNA]</scope>
    <source>
        <strain evidence="1 2">TWF694</strain>
    </source>
</reference>
<dbReference type="AlphaFoldDB" id="A0AAV9XIR5"/>
<proteinExistence type="predicted"/>
<keyword evidence="2" id="KW-1185">Reference proteome</keyword>